<dbReference type="EMBL" id="CP010975">
    <property type="protein sequence ID" value="AKE52202.1"/>
    <property type="molecule type" value="Genomic_DNA"/>
</dbReference>
<dbReference type="InterPro" id="IPR050767">
    <property type="entry name" value="Sel1_AlgK"/>
</dbReference>
<evidence type="ECO:0000313" key="10">
    <source>
        <dbReference type="Proteomes" id="UP000034071"/>
    </source>
</evidence>
<dbReference type="PROSITE" id="PS50005">
    <property type="entry name" value="TPR"/>
    <property type="match status" value="1"/>
</dbReference>
<sequence>MNSTKYIIAFLILIFSLSSQATFKEATEYYDNKQFQQAFSEFEKLAKIGHKPSQFNLGVMYLEGSGTEQDFIKAHAWIKLSDENSQKEGKFLEEVEGHFKEDNSIEEASLLYNSLKSQYGHNAIIKSYKPKLTKEKVIEANKAKAVKTTNPEYPIRAQYKGVEGWVTVSMQVSPSGYPTDMRLLESVPEKTFDTTALKALRKWRFEPTDDDFSQVYKYRMQFILGDDNYERLGSLKEKAVKGDPKSQYLYGKYGFLDSSVNESFNPTLWYFESARNGVVNAQYEVGKNLLEGKGCEPDLEKAISWLTISSASGYAPSKFELSKLSFGSGNTDKGVEWLREAFDTDDLNFAYRLIHYSFENDIKDIEPDLIISKLDLLMDKKIKSPVNVYRYYAWAYAIKGDYEKSLEYLEEAIENLEDLGEETIPQDMLDRLAILEAKVS</sequence>
<keyword evidence="6" id="KW-1003">Cell membrane</keyword>
<keyword evidence="3" id="KW-1133">Transmembrane helix</keyword>
<dbReference type="STRING" id="914150.TQ33_1244"/>
<evidence type="ECO:0000313" key="9">
    <source>
        <dbReference type="EMBL" id="AKE52202.1"/>
    </source>
</evidence>
<dbReference type="InterPro" id="IPR006260">
    <property type="entry name" value="TonB/TolA_C"/>
</dbReference>
<keyword evidence="10" id="KW-1185">Reference proteome</keyword>
<dbReference type="Pfam" id="PF03544">
    <property type="entry name" value="TonB_C"/>
    <property type="match status" value="1"/>
</dbReference>
<gene>
    <name evidence="9" type="ORF">TQ33_1244</name>
</gene>
<dbReference type="Gene3D" id="1.25.40.10">
    <property type="entry name" value="Tetratricopeptide repeat domain"/>
    <property type="match status" value="2"/>
</dbReference>
<keyword evidence="6" id="KW-0813">Transport</keyword>
<dbReference type="GO" id="GO:0015891">
    <property type="term" value="P:siderophore transport"/>
    <property type="evidence" value="ECO:0007669"/>
    <property type="project" value="InterPro"/>
</dbReference>
<dbReference type="OrthoDB" id="6687494at2"/>
<dbReference type="RefSeq" id="WP_046561297.1">
    <property type="nucleotide sequence ID" value="NZ_CP010975.1"/>
</dbReference>
<feature type="repeat" description="TPR" evidence="5">
    <location>
        <begin position="386"/>
        <end position="419"/>
    </location>
</feature>
<dbReference type="Pfam" id="PF08238">
    <property type="entry name" value="Sel1"/>
    <property type="match status" value="3"/>
</dbReference>
<dbReference type="InterPro" id="IPR019734">
    <property type="entry name" value="TPR_rpt"/>
</dbReference>
<protein>
    <recommendedName>
        <fullName evidence="6">Protein TonB</fullName>
    </recommendedName>
</protein>
<comment type="similarity">
    <text evidence="6">Belongs to the TonB family.</text>
</comment>
<dbReference type="SUPFAM" id="SSF74653">
    <property type="entry name" value="TolA/TonB C-terminal domain"/>
    <property type="match status" value="1"/>
</dbReference>
<evidence type="ECO:0000256" key="7">
    <source>
        <dbReference type="SAM" id="SignalP"/>
    </source>
</evidence>
<evidence type="ECO:0000256" key="1">
    <source>
        <dbReference type="ARBA" id="ARBA00004167"/>
    </source>
</evidence>
<comment type="function">
    <text evidence="6">Interacts with outer membrane receptor proteins that carry out high-affinity binding and energy dependent uptake into the periplasmic space of specific substrates. It could act to transduce energy from the cytoplasmic membrane to specific energy-requiring processes in the outer membrane, resulting in the release into the periplasm of ligands bound by these outer membrane proteins.</text>
</comment>
<dbReference type="InterPro" id="IPR011990">
    <property type="entry name" value="TPR-like_helical_dom_sf"/>
</dbReference>
<evidence type="ECO:0000256" key="5">
    <source>
        <dbReference type="PROSITE-ProRule" id="PRU00339"/>
    </source>
</evidence>
<dbReference type="GO" id="GO:0015031">
    <property type="term" value="P:protein transport"/>
    <property type="evidence" value="ECO:0007669"/>
    <property type="project" value="UniProtKB-UniRule"/>
</dbReference>
<comment type="subcellular location">
    <subcellularLocation>
        <location evidence="6">Cell inner membrane</location>
        <topology evidence="6">Single-pass membrane protein</topology>
        <orientation evidence="6">Periplasmic side</orientation>
    </subcellularLocation>
    <subcellularLocation>
        <location evidence="1">Membrane</location>
        <topology evidence="1">Single-pass membrane protein</topology>
    </subcellularLocation>
</comment>
<dbReference type="InterPro" id="IPR037682">
    <property type="entry name" value="TonB_C"/>
</dbReference>
<organism evidence="9 10">
    <name type="scientific">Kangiella geojedonensis</name>
    <dbReference type="NCBI Taxonomy" id="914150"/>
    <lineage>
        <taxon>Bacteria</taxon>
        <taxon>Pseudomonadati</taxon>
        <taxon>Pseudomonadota</taxon>
        <taxon>Gammaproteobacteria</taxon>
        <taxon>Kangiellales</taxon>
        <taxon>Kangiellaceae</taxon>
        <taxon>Kangiella</taxon>
    </lineage>
</organism>
<dbReference type="InterPro" id="IPR006597">
    <property type="entry name" value="Sel1-like"/>
</dbReference>
<keyword evidence="6" id="KW-0735">Signal-anchor</keyword>
<dbReference type="HOGENOM" id="CLU_581280_0_0_6"/>
<evidence type="ECO:0000256" key="2">
    <source>
        <dbReference type="ARBA" id="ARBA00022692"/>
    </source>
</evidence>
<keyword evidence="7" id="KW-0732">Signal</keyword>
<dbReference type="NCBIfam" id="TIGR01352">
    <property type="entry name" value="tonB_Cterm"/>
    <property type="match status" value="1"/>
</dbReference>
<dbReference type="Proteomes" id="UP000034071">
    <property type="component" value="Chromosome"/>
</dbReference>
<dbReference type="GO" id="GO:0055085">
    <property type="term" value="P:transmembrane transport"/>
    <property type="evidence" value="ECO:0007669"/>
    <property type="project" value="InterPro"/>
</dbReference>
<reference evidence="9 10" key="1">
    <citation type="submission" date="2015-02" db="EMBL/GenBank/DDBJ databases">
        <title>Complete genome sequence of Kangiella geojedonensis strain YCS-5T.</title>
        <authorList>
            <person name="Kim K.M."/>
        </authorList>
    </citation>
    <scope>NUCLEOTIDE SEQUENCE [LARGE SCALE GENOMIC DNA]</scope>
    <source>
        <strain evidence="9 10">YCS-5</strain>
    </source>
</reference>
<dbReference type="AlphaFoldDB" id="A0A0F6TR33"/>
<evidence type="ECO:0000256" key="4">
    <source>
        <dbReference type="ARBA" id="ARBA00023136"/>
    </source>
</evidence>
<dbReference type="PATRIC" id="fig|914150.5.peg.1261"/>
<keyword evidence="6" id="KW-0653">Protein transport</keyword>
<evidence type="ECO:0000259" key="8">
    <source>
        <dbReference type="PROSITE" id="PS52015"/>
    </source>
</evidence>
<evidence type="ECO:0000256" key="3">
    <source>
        <dbReference type="ARBA" id="ARBA00022989"/>
    </source>
</evidence>
<accession>A0A0F6TR33</accession>
<keyword evidence="4" id="KW-0472">Membrane</keyword>
<dbReference type="PROSITE" id="PS52015">
    <property type="entry name" value="TONB_CTD"/>
    <property type="match status" value="1"/>
</dbReference>
<dbReference type="GO" id="GO:0031992">
    <property type="term" value="F:energy transducer activity"/>
    <property type="evidence" value="ECO:0007669"/>
    <property type="project" value="InterPro"/>
</dbReference>
<dbReference type="PRINTS" id="PR01374">
    <property type="entry name" value="TONBPROTEIN"/>
</dbReference>
<evidence type="ECO:0000256" key="6">
    <source>
        <dbReference type="RuleBase" id="RU362123"/>
    </source>
</evidence>
<dbReference type="GO" id="GO:0030288">
    <property type="term" value="C:outer membrane-bounded periplasmic space"/>
    <property type="evidence" value="ECO:0007669"/>
    <property type="project" value="InterPro"/>
</dbReference>
<name>A0A0F6TR33_9GAMM</name>
<dbReference type="SUPFAM" id="SSF81901">
    <property type="entry name" value="HCP-like"/>
    <property type="match status" value="2"/>
</dbReference>
<dbReference type="Gene3D" id="3.30.2420.10">
    <property type="entry name" value="TonB"/>
    <property type="match status" value="1"/>
</dbReference>
<dbReference type="PANTHER" id="PTHR11102">
    <property type="entry name" value="SEL-1-LIKE PROTEIN"/>
    <property type="match status" value="1"/>
</dbReference>
<dbReference type="KEGG" id="kge:TQ33_1244"/>
<dbReference type="SMART" id="SM00671">
    <property type="entry name" value="SEL1"/>
    <property type="match status" value="3"/>
</dbReference>
<feature type="chain" id="PRO_5002510096" description="Protein TonB" evidence="7">
    <location>
        <begin position="22"/>
        <end position="440"/>
    </location>
</feature>
<feature type="signal peptide" evidence="7">
    <location>
        <begin position="1"/>
        <end position="21"/>
    </location>
</feature>
<keyword evidence="6" id="KW-0997">Cell inner membrane</keyword>
<dbReference type="PANTHER" id="PTHR11102:SF160">
    <property type="entry name" value="ERAD-ASSOCIATED E3 UBIQUITIN-PROTEIN LIGASE COMPONENT HRD3"/>
    <property type="match status" value="1"/>
</dbReference>
<dbReference type="GO" id="GO:0005886">
    <property type="term" value="C:plasma membrane"/>
    <property type="evidence" value="ECO:0007669"/>
    <property type="project" value="UniProtKB-SubCell"/>
</dbReference>
<proteinExistence type="inferred from homology"/>
<keyword evidence="2" id="KW-0812">Transmembrane</keyword>
<keyword evidence="5" id="KW-0802">TPR repeat</keyword>
<feature type="domain" description="TonB C-terminal" evidence="8">
    <location>
        <begin position="138"/>
        <end position="233"/>
    </location>
</feature>
<dbReference type="InterPro" id="IPR003538">
    <property type="entry name" value="TonB"/>
</dbReference>